<keyword evidence="1" id="KW-0472">Membrane</keyword>
<gene>
    <name evidence="2" type="ORF">IAC23_06905</name>
</gene>
<feature type="transmembrane region" description="Helical" evidence="1">
    <location>
        <begin position="148"/>
        <end position="167"/>
    </location>
</feature>
<keyword evidence="1" id="KW-0812">Transmembrane</keyword>
<dbReference type="EMBL" id="JADIMO010000087">
    <property type="protein sequence ID" value="MBO8445405.1"/>
    <property type="molecule type" value="Genomic_DNA"/>
</dbReference>
<organism evidence="2 3">
    <name type="scientific">Candidatus Cryptobacteroides merdavium</name>
    <dbReference type="NCBI Taxonomy" id="2840769"/>
    <lineage>
        <taxon>Bacteria</taxon>
        <taxon>Pseudomonadati</taxon>
        <taxon>Bacteroidota</taxon>
        <taxon>Bacteroidia</taxon>
        <taxon>Bacteroidales</taxon>
        <taxon>Candidatus Cryptobacteroides</taxon>
    </lineage>
</organism>
<feature type="transmembrane region" description="Helical" evidence="1">
    <location>
        <begin position="114"/>
        <end position="136"/>
    </location>
</feature>
<comment type="caution">
    <text evidence="2">The sequence shown here is derived from an EMBL/GenBank/DDBJ whole genome shotgun (WGS) entry which is preliminary data.</text>
</comment>
<dbReference type="InterPro" id="IPR052724">
    <property type="entry name" value="GT117_domain-containing"/>
</dbReference>
<proteinExistence type="predicted"/>
<keyword evidence="1" id="KW-1133">Transmembrane helix</keyword>
<evidence type="ECO:0000313" key="2">
    <source>
        <dbReference type="EMBL" id="MBO8445405.1"/>
    </source>
</evidence>
<feature type="transmembrane region" description="Helical" evidence="1">
    <location>
        <begin position="502"/>
        <end position="519"/>
    </location>
</feature>
<dbReference type="PANTHER" id="PTHR16214:SF3">
    <property type="entry name" value="TRANSMEMBRANE PROTEIN 260"/>
    <property type="match status" value="1"/>
</dbReference>
<feature type="transmembrane region" description="Helical" evidence="1">
    <location>
        <begin position="179"/>
        <end position="209"/>
    </location>
</feature>
<dbReference type="Pfam" id="PF11028">
    <property type="entry name" value="TMEM260-like"/>
    <property type="match status" value="1"/>
</dbReference>
<name>A0A9D9EEB2_9BACT</name>
<dbReference type="AlphaFoldDB" id="A0A9D9EEB2"/>
<evidence type="ECO:0000313" key="3">
    <source>
        <dbReference type="Proteomes" id="UP000823619"/>
    </source>
</evidence>
<protein>
    <submittedName>
        <fullName evidence="2">DUF2723 domain-containing protein</fullName>
    </submittedName>
</protein>
<feature type="transmembrane region" description="Helical" evidence="1">
    <location>
        <begin position="555"/>
        <end position="576"/>
    </location>
</feature>
<reference evidence="2" key="2">
    <citation type="journal article" date="2021" name="PeerJ">
        <title>Extensive microbial diversity within the chicken gut microbiome revealed by metagenomics and culture.</title>
        <authorList>
            <person name="Gilroy R."/>
            <person name="Ravi A."/>
            <person name="Getino M."/>
            <person name="Pursley I."/>
            <person name="Horton D.L."/>
            <person name="Alikhan N.F."/>
            <person name="Baker D."/>
            <person name="Gharbi K."/>
            <person name="Hall N."/>
            <person name="Watson M."/>
            <person name="Adriaenssens E.M."/>
            <person name="Foster-Nyarko E."/>
            <person name="Jarju S."/>
            <person name="Secka A."/>
            <person name="Antonio M."/>
            <person name="Oren A."/>
            <person name="Chaudhuri R.R."/>
            <person name="La Ragione R."/>
            <person name="Hildebrand F."/>
            <person name="Pallen M.J."/>
        </authorList>
    </citation>
    <scope>NUCLEOTIDE SEQUENCE</scope>
    <source>
        <strain evidence="2">D5-748</strain>
    </source>
</reference>
<accession>A0A9D9EEB2</accession>
<reference evidence="2" key="1">
    <citation type="submission" date="2020-10" db="EMBL/GenBank/DDBJ databases">
        <authorList>
            <person name="Gilroy R."/>
        </authorList>
    </citation>
    <scope>NUCLEOTIDE SEQUENCE</scope>
    <source>
        <strain evidence="2">D5-748</strain>
    </source>
</reference>
<feature type="transmembrane region" description="Helical" evidence="1">
    <location>
        <begin position="292"/>
        <end position="315"/>
    </location>
</feature>
<feature type="transmembrane region" description="Helical" evidence="1">
    <location>
        <begin position="75"/>
        <end position="102"/>
    </location>
</feature>
<feature type="transmembrane region" description="Helical" evidence="1">
    <location>
        <begin position="266"/>
        <end position="286"/>
    </location>
</feature>
<evidence type="ECO:0000256" key="1">
    <source>
        <dbReference type="SAM" id="Phobius"/>
    </source>
</evidence>
<feature type="transmembrane region" description="Helical" evidence="1">
    <location>
        <begin position="525"/>
        <end position="543"/>
    </location>
</feature>
<dbReference type="PANTHER" id="PTHR16214">
    <property type="entry name" value="TRANSMEMBRANE PROTEIN 260"/>
    <property type="match status" value="1"/>
</dbReference>
<dbReference type="InterPro" id="IPR021280">
    <property type="entry name" value="TMEM260-like"/>
</dbReference>
<feature type="transmembrane region" description="Helical" evidence="1">
    <location>
        <begin position="596"/>
        <end position="615"/>
    </location>
</feature>
<sequence>MEKRKFDLWSRVSAAFVFVVSAVTYLMTIEPTASFWDCGEFIASSYKLEVGHPPGNPVFQLIARFFTMFADNMHAAVAVNAMSALCSALTVFFLYLTIVFLAKRLVKPSEDGKYTVPQAIAIYGAGIVGSLVYCFSDTFWFSAVEGEVYAMSSLFTAMVFWAMTKWYEQADQPYANRWIVLIAFLIGLSIGIHLLNLLAIPALVFLFYYKKRENGHYSFWEYVKIFLVSCVILALILFVIIPYLPKTAAYFDLLFVNTFGLPFNSGAIFFMLLLFALCFWGIFVTMKKKKVFWNTVLLCFTTIVIGFSIFSVVVIRSSAKTPTNEYQPDNPFTLVRYLAREQYGTTPLIYGQYFDAPYDWKDGKYWAPLGDRYVHAESTGKPVYRSEGKMLFPRMWNGTDSKYVDFYNAYIKKGKPVPGAEHNKPTFGDNMRFFFDYQLNWMYWRYFMWNFAGRQNEIHSPTPGDIFIGNWESGIGFIDKARLGDQSDAPAYLKDNKGKNHYYMLPLLLGIIGIFFQFARDKRGSWVTFLLFFMTGIAVVIYLNQPPYQVRERDYAYAGSFYAFSIWIGLAVLAIYSWIENALSGKGEAASASGKYVAAASAVSLLCLGVPVLMAQQNWDDHDRSNRYTAVEMAKNYLNSVGPNGILVTHGDNDTFPLWYAQEVEGVRTDVRICNTSLLGTDWHIDQMKYACNESAPLDLQIGPEQYLYGTNDYVIIHDTRDQALPIADVMKLFRHPDVKLMMSDGSKVDYLISRKLIVPVNKENVLKYGILDGKYADQIPDEIVLTIPKDKQFLSKPELFMLDLLSNYQWDRPINLLQMGGEINIGIKEYLMYDGFSFRFVPIKNKMSLSNIGFSDPDDLYAKMTGVFTWDALKRTDYFVDYQNVTTFCGVMSQRRLFYNVAEELYEAGENAKAEEILDKCQECVPESSYPLDLSYLRTGNELAVVQMIDLYYRLGATEKATELAGKLADGLFSSIRFYLEFYDYAKPNFEESAQYIYYIADIMRTGGETEAADALEARLDSLLEEFVS</sequence>
<feature type="transmembrane region" description="Helical" evidence="1">
    <location>
        <begin position="225"/>
        <end position="245"/>
    </location>
</feature>
<dbReference type="Proteomes" id="UP000823619">
    <property type="component" value="Unassembled WGS sequence"/>
</dbReference>